<organism evidence="1 2">
    <name type="scientific">Austropuccinia psidii MF-1</name>
    <dbReference type="NCBI Taxonomy" id="1389203"/>
    <lineage>
        <taxon>Eukaryota</taxon>
        <taxon>Fungi</taxon>
        <taxon>Dikarya</taxon>
        <taxon>Basidiomycota</taxon>
        <taxon>Pucciniomycotina</taxon>
        <taxon>Pucciniomycetes</taxon>
        <taxon>Pucciniales</taxon>
        <taxon>Sphaerophragmiaceae</taxon>
        <taxon>Austropuccinia</taxon>
    </lineage>
</organism>
<reference evidence="1" key="1">
    <citation type="submission" date="2021-03" db="EMBL/GenBank/DDBJ databases">
        <title>Draft genome sequence of rust myrtle Austropuccinia psidii MF-1, a brazilian biotype.</title>
        <authorList>
            <person name="Quecine M.C."/>
            <person name="Pachon D.M.R."/>
            <person name="Bonatelli M.L."/>
            <person name="Correr F.H."/>
            <person name="Franceschini L.M."/>
            <person name="Leite T.F."/>
            <person name="Margarido G.R.A."/>
            <person name="Almeida C.A."/>
            <person name="Ferrarezi J.A."/>
            <person name="Labate C.A."/>
        </authorList>
    </citation>
    <scope>NUCLEOTIDE SEQUENCE</scope>
    <source>
        <strain evidence="1">MF-1</strain>
    </source>
</reference>
<gene>
    <name evidence="1" type="ORF">O181_037266</name>
</gene>
<accession>A0A9Q3D5V0</accession>
<keyword evidence="2" id="KW-1185">Reference proteome</keyword>
<dbReference type="EMBL" id="AVOT02014254">
    <property type="protein sequence ID" value="MBW0497551.1"/>
    <property type="molecule type" value="Genomic_DNA"/>
</dbReference>
<proteinExistence type="predicted"/>
<evidence type="ECO:0000313" key="1">
    <source>
        <dbReference type="EMBL" id="MBW0497551.1"/>
    </source>
</evidence>
<evidence type="ECO:0000313" key="2">
    <source>
        <dbReference type="Proteomes" id="UP000765509"/>
    </source>
</evidence>
<sequence>MDTKLTKLCHPEADRTVSPSNRAYTATRSLSGHIPSQLEALQQCLEAQRVPDPFRSVEKLHELLPYCDKFSRPSQQFQITERMASINGK</sequence>
<dbReference type="Proteomes" id="UP000765509">
    <property type="component" value="Unassembled WGS sequence"/>
</dbReference>
<dbReference type="AlphaFoldDB" id="A0A9Q3D5V0"/>
<protein>
    <submittedName>
        <fullName evidence="1">Uncharacterized protein</fullName>
    </submittedName>
</protein>
<name>A0A9Q3D5V0_9BASI</name>
<comment type="caution">
    <text evidence="1">The sequence shown here is derived from an EMBL/GenBank/DDBJ whole genome shotgun (WGS) entry which is preliminary data.</text>
</comment>